<dbReference type="AlphaFoldDB" id="A0A327JRX1"/>
<comment type="similarity">
    <text evidence="1">Belongs to the metallo-beta-lactamase superfamily. Class-B beta-lactamase family.</text>
</comment>
<dbReference type="InterPro" id="IPR001279">
    <property type="entry name" value="Metallo-B-lactamas"/>
</dbReference>
<dbReference type="CDD" id="cd07712">
    <property type="entry name" value="MBLAC2-like_MBL-fold"/>
    <property type="match status" value="1"/>
</dbReference>
<dbReference type="Proteomes" id="UP000249299">
    <property type="component" value="Unassembled WGS sequence"/>
</dbReference>
<dbReference type="PANTHER" id="PTHR42951">
    <property type="entry name" value="METALLO-BETA-LACTAMASE DOMAIN-CONTAINING"/>
    <property type="match status" value="1"/>
</dbReference>
<dbReference type="Pfam" id="PF00753">
    <property type="entry name" value="Lactamase_B"/>
    <property type="match status" value="1"/>
</dbReference>
<evidence type="ECO:0000313" key="4">
    <source>
        <dbReference type="Proteomes" id="UP000249299"/>
    </source>
</evidence>
<dbReference type="InterPro" id="IPR050855">
    <property type="entry name" value="NDM-1-like"/>
</dbReference>
<protein>
    <submittedName>
        <fullName evidence="3">MBL fold metallo-hydrolase</fullName>
    </submittedName>
</protein>
<dbReference type="InterPro" id="IPR036866">
    <property type="entry name" value="RibonucZ/Hydroxyglut_hydro"/>
</dbReference>
<accession>A0A327JRX1</accession>
<name>A0A327JRX1_9HYPH</name>
<reference evidence="3 4" key="1">
    <citation type="submission" date="2017-07" db="EMBL/GenBank/DDBJ databases">
        <title>Draft Genome Sequences of Select Purple Nonsulfur Bacteria.</title>
        <authorList>
            <person name="Lasarre B."/>
            <person name="Mckinlay J.B."/>
        </authorList>
    </citation>
    <scope>NUCLEOTIDE SEQUENCE [LARGE SCALE GENOMIC DNA]</scope>
    <source>
        <strain evidence="3 4">DSM 11290</strain>
    </source>
</reference>
<dbReference type="RefSeq" id="WP_111433713.1">
    <property type="nucleotide sequence ID" value="NZ_JACIGG010000002.1"/>
</dbReference>
<proteinExistence type="inferred from homology"/>
<dbReference type="OrthoDB" id="9802991at2"/>
<organism evidence="3 4">
    <name type="scientific">Rhodobium orientis</name>
    <dbReference type="NCBI Taxonomy" id="34017"/>
    <lineage>
        <taxon>Bacteria</taxon>
        <taxon>Pseudomonadati</taxon>
        <taxon>Pseudomonadota</taxon>
        <taxon>Alphaproteobacteria</taxon>
        <taxon>Hyphomicrobiales</taxon>
        <taxon>Rhodobiaceae</taxon>
        <taxon>Rhodobium</taxon>
    </lineage>
</organism>
<dbReference type="SUPFAM" id="SSF56281">
    <property type="entry name" value="Metallo-hydrolase/oxidoreductase"/>
    <property type="match status" value="1"/>
</dbReference>
<comment type="caution">
    <text evidence="3">The sequence shown here is derived from an EMBL/GenBank/DDBJ whole genome shotgun (WGS) entry which is preliminary data.</text>
</comment>
<dbReference type="SMART" id="SM00849">
    <property type="entry name" value="Lactamase_B"/>
    <property type="match status" value="1"/>
</dbReference>
<dbReference type="GO" id="GO:0016787">
    <property type="term" value="F:hydrolase activity"/>
    <property type="evidence" value="ECO:0007669"/>
    <property type="project" value="UniProtKB-KW"/>
</dbReference>
<evidence type="ECO:0000259" key="2">
    <source>
        <dbReference type="SMART" id="SM00849"/>
    </source>
</evidence>
<feature type="domain" description="Metallo-beta-lactamase" evidence="2">
    <location>
        <begin position="35"/>
        <end position="223"/>
    </location>
</feature>
<dbReference type="Gene3D" id="3.60.15.10">
    <property type="entry name" value="Ribonuclease Z/Hydroxyacylglutathione hydrolase-like"/>
    <property type="match status" value="1"/>
</dbReference>
<gene>
    <name evidence="3" type="ORF">CH339_07450</name>
</gene>
<sequence>MAELPRATAEAWYETRTVGDDVTFISEPFILEFYRCNIWHVRGRDKDMLVDSGMGVVSLRQQVPLVTERPLEAVASHTHFDHIGCHHEFDHRTVHRAEAELLAEPTRANTLADPYVTDAIFTALPPQPYLSTEYAVRRAPATRIVEDGDVIDLGDRHFTVIHTPGHSPGGIALFEAATGILFSGDILYDGPLIEDTYHSDLGDYIASMERLLDLPVRLVHGGHFPSFSGERYRSLIRDWLAAHDR</sequence>
<dbReference type="GO" id="GO:0017001">
    <property type="term" value="P:antibiotic catabolic process"/>
    <property type="evidence" value="ECO:0007669"/>
    <property type="project" value="UniProtKB-ARBA"/>
</dbReference>
<dbReference type="PANTHER" id="PTHR42951:SF4">
    <property type="entry name" value="ACYL-COENZYME A THIOESTERASE MBLAC2"/>
    <property type="match status" value="1"/>
</dbReference>
<evidence type="ECO:0000313" key="3">
    <source>
        <dbReference type="EMBL" id="RAI28173.1"/>
    </source>
</evidence>
<keyword evidence="4" id="KW-1185">Reference proteome</keyword>
<dbReference type="EMBL" id="NPEV01000011">
    <property type="protein sequence ID" value="RAI28173.1"/>
    <property type="molecule type" value="Genomic_DNA"/>
</dbReference>
<keyword evidence="3" id="KW-0378">Hydrolase</keyword>
<evidence type="ECO:0000256" key="1">
    <source>
        <dbReference type="ARBA" id="ARBA00005250"/>
    </source>
</evidence>